<protein>
    <submittedName>
        <fullName evidence="9">Uncharacterized protein</fullName>
    </submittedName>
</protein>
<comment type="subcellular location">
    <subcellularLocation>
        <location evidence="1">Cell membrane</location>
        <topology evidence="1">Multi-pass membrane protein</topology>
    </subcellularLocation>
</comment>
<gene>
    <name evidence="9" type="ORF">PECAL_3P22260</name>
</gene>
<proteinExistence type="predicted"/>
<evidence type="ECO:0000256" key="8">
    <source>
        <dbReference type="SAM" id="SignalP"/>
    </source>
</evidence>
<dbReference type="Pfam" id="PF25539">
    <property type="entry name" value="Bestrophin_2"/>
    <property type="match status" value="2"/>
</dbReference>
<dbReference type="PANTHER" id="PTHR33281:SF19">
    <property type="entry name" value="VOLTAGE-DEPENDENT ANION CHANNEL-FORMING PROTEIN YNEE"/>
    <property type="match status" value="1"/>
</dbReference>
<dbReference type="OrthoDB" id="1368at2759"/>
<keyword evidence="10" id="KW-1185">Reference proteome</keyword>
<evidence type="ECO:0000256" key="7">
    <source>
        <dbReference type="ARBA" id="ARBA00023136"/>
    </source>
</evidence>
<evidence type="ECO:0000256" key="1">
    <source>
        <dbReference type="ARBA" id="ARBA00004651"/>
    </source>
</evidence>
<organism evidence="9 10">
    <name type="scientific">Pelagomonas calceolata</name>
    <dbReference type="NCBI Taxonomy" id="35677"/>
    <lineage>
        <taxon>Eukaryota</taxon>
        <taxon>Sar</taxon>
        <taxon>Stramenopiles</taxon>
        <taxon>Ochrophyta</taxon>
        <taxon>Pelagophyceae</taxon>
        <taxon>Pelagomonadales</taxon>
        <taxon>Pelagomonadaceae</taxon>
        <taxon>Pelagomonas</taxon>
    </lineage>
</organism>
<dbReference type="AlphaFoldDB" id="A0A8J2SKU3"/>
<keyword evidence="8" id="KW-0732">Signal</keyword>
<dbReference type="EMBL" id="CAKKNE010000003">
    <property type="protein sequence ID" value="CAH0372243.1"/>
    <property type="molecule type" value="Genomic_DNA"/>
</dbReference>
<comment type="caution">
    <text evidence="9">The sequence shown here is derived from an EMBL/GenBank/DDBJ whole genome shotgun (WGS) entry which is preliminary data.</text>
</comment>
<name>A0A8J2SKU3_9STRA</name>
<evidence type="ECO:0000256" key="3">
    <source>
        <dbReference type="ARBA" id="ARBA00022475"/>
    </source>
</evidence>
<keyword evidence="2" id="KW-0813">Transport</keyword>
<dbReference type="Proteomes" id="UP000789595">
    <property type="component" value="Unassembled WGS sequence"/>
</dbReference>
<evidence type="ECO:0000256" key="2">
    <source>
        <dbReference type="ARBA" id="ARBA00022448"/>
    </source>
</evidence>
<keyword evidence="7" id="KW-0472">Membrane</keyword>
<evidence type="ECO:0000313" key="10">
    <source>
        <dbReference type="Proteomes" id="UP000789595"/>
    </source>
</evidence>
<feature type="signal peptide" evidence="8">
    <location>
        <begin position="1"/>
        <end position="24"/>
    </location>
</feature>
<evidence type="ECO:0000313" key="9">
    <source>
        <dbReference type="EMBL" id="CAH0372243.1"/>
    </source>
</evidence>
<keyword evidence="5" id="KW-1133">Transmembrane helix</keyword>
<keyword evidence="3" id="KW-1003">Cell membrane</keyword>
<dbReference type="GO" id="GO:0005254">
    <property type="term" value="F:chloride channel activity"/>
    <property type="evidence" value="ECO:0007669"/>
    <property type="project" value="InterPro"/>
</dbReference>
<keyword evidence="6" id="KW-0406">Ion transport</keyword>
<dbReference type="InterPro" id="IPR044669">
    <property type="entry name" value="YneE/VCCN1/2-like"/>
</dbReference>
<dbReference type="PANTHER" id="PTHR33281">
    <property type="entry name" value="UPF0187 PROTEIN YNEE"/>
    <property type="match status" value="1"/>
</dbReference>
<dbReference type="GO" id="GO:0005886">
    <property type="term" value="C:plasma membrane"/>
    <property type="evidence" value="ECO:0007669"/>
    <property type="project" value="UniProtKB-SubCell"/>
</dbReference>
<feature type="chain" id="PRO_5035318790" evidence="8">
    <location>
        <begin position="25"/>
        <end position="535"/>
    </location>
</feature>
<accession>A0A8J2SKU3</accession>
<evidence type="ECO:0000256" key="6">
    <source>
        <dbReference type="ARBA" id="ARBA00023065"/>
    </source>
</evidence>
<reference evidence="9" key="1">
    <citation type="submission" date="2021-11" db="EMBL/GenBank/DDBJ databases">
        <authorList>
            <consortium name="Genoscope - CEA"/>
            <person name="William W."/>
        </authorList>
    </citation>
    <scope>NUCLEOTIDE SEQUENCE</scope>
</reference>
<sequence>MAFASRTRPLRCFIALTAILGAVSLHTPQKLRTTASTSQLSQSCRSAVTRRSVIRYTATEPLIEISDSDTAGDDEKIYAAASAAAPSGLFGARSSIEPYLALEIPVVDDVATTKEDEEGSSFGLDLEMRRPGGFAPVADASGKTQSKDWLHCLSTWPQSYVLRRISNPLASIVVWSSLVAAWYRVFRPFVKPLGTGMHTLVGGALSLLLVFRTNTAYNRFWDGRSIFGSVATAARDVVEFAGLYRREIGVQRADRISSLLKAFPIALQLHLQGFRFSPTSGGAPSAAEAKDAACVGEKEVLRLFRRMGGKDSGEVIARDDFVRSLRKSPEVAAALGVPTDLKAEEALDQLHRLKYDAPRDPEAGVGLRELAAYYAPLDLWRALRRAGAETRDAVARSSNMPLAITTKIAQEIKSVSYAPDDSFTVRERLYLLKRVADLRSTIARAERIVQTPVPLHYARHTSRFLSVWCFTLPLCLAPTVPAVVLPVVVGLASWALLGLREIGLLIENPFRRSLQLTQCTDALGREIDETLALHR</sequence>
<evidence type="ECO:0000256" key="4">
    <source>
        <dbReference type="ARBA" id="ARBA00022692"/>
    </source>
</evidence>
<evidence type="ECO:0000256" key="5">
    <source>
        <dbReference type="ARBA" id="ARBA00022989"/>
    </source>
</evidence>
<keyword evidence="4" id="KW-0812">Transmembrane</keyword>